<dbReference type="PANTHER" id="PTHR30290">
    <property type="entry name" value="PERIPLASMIC BINDING COMPONENT OF ABC TRANSPORTER"/>
    <property type="match status" value="1"/>
</dbReference>
<name>A0A931FAG9_9FIRM</name>
<dbReference type="Gene3D" id="3.40.190.10">
    <property type="entry name" value="Periplasmic binding protein-like II"/>
    <property type="match status" value="1"/>
</dbReference>
<dbReference type="EMBL" id="JADPIE010000004">
    <property type="protein sequence ID" value="MBF8436962.1"/>
    <property type="molecule type" value="Genomic_DNA"/>
</dbReference>
<dbReference type="Gene3D" id="3.10.105.10">
    <property type="entry name" value="Dipeptide-binding Protein, Domain 3"/>
    <property type="match status" value="1"/>
</dbReference>
<evidence type="ECO:0000313" key="6">
    <source>
        <dbReference type="Proteomes" id="UP000621436"/>
    </source>
</evidence>
<feature type="domain" description="Solute-binding protein family 5" evidence="4">
    <location>
        <begin position="497"/>
        <end position="704"/>
    </location>
</feature>
<reference evidence="5" key="1">
    <citation type="submission" date="2020-11" db="EMBL/GenBank/DDBJ databases">
        <title>Halonatronomonas betainensis gen. nov., sp. nov. a novel haloalkaliphilic representative of the family Halanaerobiacae capable of betaine degradation.</title>
        <authorList>
            <person name="Boltyanskaya Y."/>
            <person name="Kevbrin V."/>
            <person name="Detkova E."/>
            <person name="Grouzdev D.S."/>
            <person name="Koziaeva V."/>
            <person name="Zhilina T."/>
        </authorList>
    </citation>
    <scope>NUCLEOTIDE SEQUENCE</scope>
    <source>
        <strain evidence="5">Z-7014</strain>
    </source>
</reference>
<dbReference type="Gene3D" id="3.90.76.10">
    <property type="entry name" value="Dipeptide-binding Protein, Domain 1"/>
    <property type="match status" value="1"/>
</dbReference>
<dbReference type="AlphaFoldDB" id="A0A931FAG9"/>
<feature type="domain" description="Solute-binding protein family 5" evidence="4">
    <location>
        <begin position="37"/>
        <end position="275"/>
    </location>
</feature>
<dbReference type="RefSeq" id="WP_270453890.1">
    <property type="nucleotide sequence ID" value="NZ_JADPIE010000004.1"/>
</dbReference>
<dbReference type="Proteomes" id="UP000621436">
    <property type="component" value="Unassembled WGS sequence"/>
</dbReference>
<dbReference type="Pfam" id="PF00496">
    <property type="entry name" value="SBP_bac_5"/>
    <property type="match status" value="2"/>
</dbReference>
<keyword evidence="2" id="KW-0813">Transport</keyword>
<evidence type="ECO:0000313" key="5">
    <source>
        <dbReference type="EMBL" id="MBF8436962.1"/>
    </source>
</evidence>
<keyword evidence="3" id="KW-0732">Signal</keyword>
<evidence type="ECO:0000259" key="4">
    <source>
        <dbReference type="Pfam" id="PF00496"/>
    </source>
</evidence>
<gene>
    <name evidence="5" type="ORF">I0Q91_07735</name>
</gene>
<proteinExistence type="inferred from homology"/>
<dbReference type="GO" id="GO:0015833">
    <property type="term" value="P:peptide transport"/>
    <property type="evidence" value="ECO:0007669"/>
    <property type="project" value="TreeGrafter"/>
</dbReference>
<dbReference type="PANTHER" id="PTHR30290:SF9">
    <property type="entry name" value="OLIGOPEPTIDE-BINDING PROTEIN APPA"/>
    <property type="match status" value="1"/>
</dbReference>
<dbReference type="InterPro" id="IPR039424">
    <property type="entry name" value="SBP_5"/>
</dbReference>
<evidence type="ECO:0000256" key="2">
    <source>
        <dbReference type="ARBA" id="ARBA00022448"/>
    </source>
</evidence>
<dbReference type="GO" id="GO:1904680">
    <property type="term" value="F:peptide transmembrane transporter activity"/>
    <property type="evidence" value="ECO:0007669"/>
    <property type="project" value="TreeGrafter"/>
</dbReference>
<dbReference type="InterPro" id="IPR000914">
    <property type="entry name" value="SBP_5_dom"/>
</dbReference>
<sequence>MLKAKNILMIGLLSVIIVVGFGLAGFAEEVPYGGWLDRIVAEEEASTAAGVTKLGTGDLGVYADTITEIDIYEMILDNPEILYAESFGSYNELSFNPSGPIFEETGKLNPFAVPRVREAMNWLVDREYMAAEIFGGMAVPRLFPITSAFPDYANMIEKVRELEVLYSHDPDRAEAVITEEMLELGAEKVNDIWHYEGEPVEISILIRTEDERTEVGDYVGTLLEQIGFRVERRYATAAEASPIWLTGNPAAGDFHIYTGGWITTVVDRDQSTNWEFFYTDRGLGVPLWQAYEPTEEFNTATLRLAQRDFSTMEERAELMAMNMELGLEDSVRIWLVDRLAVNPYRYDVQLTTDLAGGISGSYLWSHTIRKVDEVGGQVNIGLPSVLPEPWNPLDGSNWIFDMMLIRSTGELGYMWDPYTGLHHPNMFESAKVVIEEGLPVTKTLDWVELEFVEGGTPVPEDAWADWDPVEQRFITVGEKYPDGVNARRAVTTIYPERLQENLRWHDGSPFTAADIVWFYIMEFDRAFEESDFFDQAQVTTYQSLMDTLRGIKVIDGDPIQVEYYSDLYYLDAEHFIPSGFPYYDQGPGAWHSLAVGYFAEVAEEVAFSSSKADLLEVEHLNMVGGPSLEILQRHLNRAIEESIIPYENTLSEFISEEEAYERYQNLYEWYQDKGHFWVGTGPYYLDAVYPVEGIVELARNEDYMYPADRWDIFVEPIIPEVDITGPGAIRIGSEFTIDINITFDGEPYSREDLDTIILLIFDENNRLVETLDAVYVGEGYYQVEVGEEITSRLASGTTLVEAVVTSRLVALPSMESLSIVTFRSGN</sequence>
<comment type="similarity">
    <text evidence="1">Belongs to the bacterial solute-binding protein 5 family.</text>
</comment>
<organism evidence="5 6">
    <name type="scientific">Halonatronomonas betaini</name>
    <dbReference type="NCBI Taxonomy" id="2778430"/>
    <lineage>
        <taxon>Bacteria</taxon>
        <taxon>Bacillati</taxon>
        <taxon>Bacillota</taxon>
        <taxon>Clostridia</taxon>
        <taxon>Halanaerobiales</taxon>
        <taxon>Halarsenatibacteraceae</taxon>
        <taxon>Halonatronomonas</taxon>
    </lineage>
</organism>
<evidence type="ECO:0000256" key="1">
    <source>
        <dbReference type="ARBA" id="ARBA00005695"/>
    </source>
</evidence>
<accession>A0A931FAG9</accession>
<dbReference type="SUPFAM" id="SSF53850">
    <property type="entry name" value="Periplasmic binding protein-like II"/>
    <property type="match status" value="2"/>
</dbReference>
<protein>
    <submittedName>
        <fullName evidence="5">ABC transporter substrate-binding protein</fullName>
    </submittedName>
</protein>
<comment type="caution">
    <text evidence="5">The sequence shown here is derived from an EMBL/GenBank/DDBJ whole genome shotgun (WGS) entry which is preliminary data.</text>
</comment>
<keyword evidence="6" id="KW-1185">Reference proteome</keyword>
<evidence type="ECO:0000256" key="3">
    <source>
        <dbReference type="ARBA" id="ARBA00022729"/>
    </source>
</evidence>